<keyword evidence="2" id="KW-1185">Reference proteome</keyword>
<protein>
    <submittedName>
        <fullName evidence="1">Uncharacterized protein</fullName>
    </submittedName>
</protein>
<evidence type="ECO:0000313" key="1">
    <source>
        <dbReference type="EMBL" id="WVZ14462.1"/>
    </source>
</evidence>
<dbReference type="Proteomes" id="UP001374535">
    <property type="component" value="Chromosome 4"/>
</dbReference>
<dbReference type="EMBL" id="CP144697">
    <property type="protein sequence ID" value="WVZ14462.1"/>
    <property type="molecule type" value="Genomic_DNA"/>
</dbReference>
<dbReference type="AlphaFoldDB" id="A0AAQ3S1U7"/>
<accession>A0AAQ3S1U7</accession>
<reference evidence="1 2" key="1">
    <citation type="journal article" date="2023" name="Life. Sci Alliance">
        <title>Evolutionary insights into 3D genome organization and epigenetic landscape of Vigna mungo.</title>
        <authorList>
            <person name="Junaid A."/>
            <person name="Singh B."/>
            <person name="Bhatia S."/>
        </authorList>
    </citation>
    <scope>NUCLEOTIDE SEQUENCE [LARGE SCALE GENOMIC DNA]</scope>
    <source>
        <strain evidence="1">Urdbean</strain>
    </source>
</reference>
<sequence>MKSNMGELWSFDVRHISRFKVQWWHVTCVVVLGLDVRHVTREGVIKVSIWRSNEDGVFWLGFAGGYVYGGDTRSETMNKHDGDDGGATNDDGVDVYAMIDETNLADASLSPLVASTARFPAIPTVCSPSTRTMGDVPAKDTLTFKLGVVYGASALKNMILLSLGTVLQWIDRSVLDANRLDFIMTLVVRISRCTPFYDVVSFPNNHLAFPTFEAVTMNPCTVLDCSPTYAEERGQDGNVEALGTFSAGVYREITTILSVKALFYMAMSSLRTRKIHHHRVPMLVTMIGHPVTYTLIVGVISNLFELCAKIWPLNRLRPYFSISLELVRWLGERLDRAVEKVFIPQQTDQPPSPNVIVVEERPFVRKRKGGGMWGPNFNIGHKIDFNLDETKKKGIEGMTEQQMADIAMELTCRVAMGTWHLAYASDRGILRIELERVKKQLNEVVAAHSQCRILMGNLQRFDIEMMKACDQLVAELEVLRKEAFDQKNAIGHSAPDNAEDKELKEEMGKAITNLADASLSPLVAFAARFLAIATVRSPSTRIVRSPSPVDGGCTCKRDSDAQVRCGLWSFNSQECDFVITREYF</sequence>
<gene>
    <name evidence="1" type="ORF">V8G54_012028</name>
</gene>
<organism evidence="1 2">
    <name type="scientific">Vigna mungo</name>
    <name type="common">Black gram</name>
    <name type="synonym">Phaseolus mungo</name>
    <dbReference type="NCBI Taxonomy" id="3915"/>
    <lineage>
        <taxon>Eukaryota</taxon>
        <taxon>Viridiplantae</taxon>
        <taxon>Streptophyta</taxon>
        <taxon>Embryophyta</taxon>
        <taxon>Tracheophyta</taxon>
        <taxon>Spermatophyta</taxon>
        <taxon>Magnoliopsida</taxon>
        <taxon>eudicotyledons</taxon>
        <taxon>Gunneridae</taxon>
        <taxon>Pentapetalae</taxon>
        <taxon>rosids</taxon>
        <taxon>fabids</taxon>
        <taxon>Fabales</taxon>
        <taxon>Fabaceae</taxon>
        <taxon>Papilionoideae</taxon>
        <taxon>50 kb inversion clade</taxon>
        <taxon>NPAAA clade</taxon>
        <taxon>indigoferoid/millettioid clade</taxon>
        <taxon>Phaseoleae</taxon>
        <taxon>Vigna</taxon>
    </lineage>
</organism>
<name>A0AAQ3S1U7_VIGMU</name>
<proteinExistence type="predicted"/>
<evidence type="ECO:0000313" key="2">
    <source>
        <dbReference type="Proteomes" id="UP001374535"/>
    </source>
</evidence>